<organism evidence="2 3">
    <name type="scientific">Neorhodopirellula lusitana</name>
    <dbReference type="NCBI Taxonomy" id="445327"/>
    <lineage>
        <taxon>Bacteria</taxon>
        <taxon>Pseudomonadati</taxon>
        <taxon>Planctomycetota</taxon>
        <taxon>Planctomycetia</taxon>
        <taxon>Pirellulales</taxon>
        <taxon>Pirellulaceae</taxon>
        <taxon>Neorhodopirellula</taxon>
    </lineage>
</organism>
<keyword evidence="1" id="KW-0472">Membrane</keyword>
<sequence>MKFFQLQPAFEVDVPFEKDVAIERLKAAIASEEIRGLAESAGTVFDFKIERAERRFWSPHLSAQFSATDGGSQLFARYSPRPEIWTMFMAFYFVVAVLMLLAAIVGYVQWSLGYQPSCLLVIPIGAILIIGLHVASMIGQSLSADQMTLLRERFDRAIEIAFGDPSAIAKPSSNA</sequence>
<evidence type="ECO:0000313" key="2">
    <source>
        <dbReference type="EMBL" id="SMP54678.1"/>
    </source>
</evidence>
<reference evidence="2 3" key="1">
    <citation type="submission" date="2017-05" db="EMBL/GenBank/DDBJ databases">
        <authorList>
            <person name="Varghese N."/>
            <person name="Submissions S."/>
        </authorList>
    </citation>
    <scope>NUCLEOTIDE SEQUENCE [LARGE SCALE GENOMIC DNA]</scope>
    <source>
        <strain evidence="2 3">DSM 25457</strain>
    </source>
</reference>
<comment type="caution">
    <text evidence="2">The sequence shown here is derived from an EMBL/GenBank/DDBJ whole genome shotgun (WGS) entry which is preliminary data.</text>
</comment>
<keyword evidence="3" id="KW-1185">Reference proteome</keyword>
<accession>A0ABY1Q136</accession>
<keyword evidence="1" id="KW-1133">Transmembrane helix</keyword>
<evidence type="ECO:0000256" key="1">
    <source>
        <dbReference type="SAM" id="Phobius"/>
    </source>
</evidence>
<feature type="transmembrane region" description="Helical" evidence="1">
    <location>
        <begin position="120"/>
        <end position="143"/>
    </location>
</feature>
<name>A0ABY1Q136_9BACT</name>
<keyword evidence="1" id="KW-0812">Transmembrane</keyword>
<protein>
    <submittedName>
        <fullName evidence="2">Uncharacterized protein</fullName>
    </submittedName>
</protein>
<dbReference type="Proteomes" id="UP001158067">
    <property type="component" value="Unassembled WGS sequence"/>
</dbReference>
<dbReference type="RefSeq" id="WP_283432453.1">
    <property type="nucleotide sequence ID" value="NZ_FXUG01000004.1"/>
</dbReference>
<dbReference type="EMBL" id="FXUG01000004">
    <property type="protein sequence ID" value="SMP54678.1"/>
    <property type="molecule type" value="Genomic_DNA"/>
</dbReference>
<feature type="transmembrane region" description="Helical" evidence="1">
    <location>
        <begin position="84"/>
        <end position="108"/>
    </location>
</feature>
<proteinExistence type="predicted"/>
<evidence type="ECO:0000313" key="3">
    <source>
        <dbReference type="Proteomes" id="UP001158067"/>
    </source>
</evidence>
<gene>
    <name evidence="2" type="ORF">SAMN06265222_104274</name>
</gene>